<dbReference type="Proteomes" id="UP001172142">
    <property type="component" value="Unassembled WGS sequence"/>
</dbReference>
<accession>A0ABT8NBT7</accession>
<dbReference type="RefSeq" id="WP_301855884.1">
    <property type="nucleotide sequence ID" value="NZ_JAUJWU010000001.1"/>
</dbReference>
<keyword evidence="2" id="KW-1185">Reference proteome</keyword>
<protein>
    <recommendedName>
        <fullName evidence="3">CxxH/CxxC protein</fullName>
    </recommendedName>
</protein>
<organism evidence="1 2">
    <name type="scientific">Planococcus shenhongbingii</name>
    <dbReference type="NCBI Taxonomy" id="3058398"/>
    <lineage>
        <taxon>Bacteria</taxon>
        <taxon>Bacillati</taxon>
        <taxon>Bacillota</taxon>
        <taxon>Bacilli</taxon>
        <taxon>Bacillales</taxon>
        <taxon>Caryophanaceae</taxon>
        <taxon>Planococcus</taxon>
    </lineage>
</organism>
<reference evidence="1 2" key="1">
    <citation type="submission" date="2023-07" db="EMBL/GenBank/DDBJ databases">
        <title>Novel species in genus Planococcus.</title>
        <authorList>
            <person name="Ning S."/>
        </authorList>
    </citation>
    <scope>NUCLEOTIDE SEQUENCE [LARGE SCALE GENOMIC DNA]</scope>
    <source>
        <strain evidence="1 2">N017</strain>
    </source>
</reference>
<gene>
    <name evidence="1" type="ORF">QWY13_07560</name>
</gene>
<comment type="caution">
    <text evidence="1">The sequence shown here is derived from an EMBL/GenBank/DDBJ whole genome shotgun (WGS) entry which is preliminary data.</text>
</comment>
<evidence type="ECO:0000313" key="1">
    <source>
        <dbReference type="EMBL" id="MDN7245354.1"/>
    </source>
</evidence>
<evidence type="ECO:0008006" key="3">
    <source>
        <dbReference type="Google" id="ProtNLM"/>
    </source>
</evidence>
<proteinExistence type="predicted"/>
<dbReference type="EMBL" id="JAUJWU010000001">
    <property type="protein sequence ID" value="MDN7245354.1"/>
    <property type="molecule type" value="Genomic_DNA"/>
</dbReference>
<evidence type="ECO:0000313" key="2">
    <source>
        <dbReference type="Proteomes" id="UP001172142"/>
    </source>
</evidence>
<sequence>MKYIVDHNKKHVHEQQYALGRCSVENVPSESIEYTNSHDYIRSLENEKFYVRCPYCHEVPLLID</sequence>
<name>A0ABT8NBT7_9BACL</name>